<organism evidence="1 2">
    <name type="scientific">Cytospora schulzeri</name>
    <dbReference type="NCBI Taxonomy" id="448051"/>
    <lineage>
        <taxon>Eukaryota</taxon>
        <taxon>Fungi</taxon>
        <taxon>Dikarya</taxon>
        <taxon>Ascomycota</taxon>
        <taxon>Pezizomycotina</taxon>
        <taxon>Sordariomycetes</taxon>
        <taxon>Sordariomycetidae</taxon>
        <taxon>Diaporthales</taxon>
        <taxon>Cytosporaceae</taxon>
        <taxon>Cytospora</taxon>
    </lineage>
</organism>
<dbReference type="EMBL" id="LKEA01000085">
    <property type="protein sequence ID" value="ROV87966.1"/>
    <property type="molecule type" value="Genomic_DNA"/>
</dbReference>
<proteinExistence type="predicted"/>
<comment type="caution">
    <text evidence="1">The sequence shown here is derived from an EMBL/GenBank/DDBJ whole genome shotgun (WGS) entry which is preliminary data.</text>
</comment>
<dbReference type="OrthoDB" id="5214527at2759"/>
<evidence type="ECO:0000313" key="1">
    <source>
        <dbReference type="EMBL" id="ROV87966.1"/>
    </source>
</evidence>
<dbReference type="AlphaFoldDB" id="A0A423VAW8"/>
<protein>
    <submittedName>
        <fullName evidence="1">Uncharacterized protein</fullName>
    </submittedName>
</protein>
<dbReference type="Proteomes" id="UP000283895">
    <property type="component" value="Unassembled WGS sequence"/>
</dbReference>
<keyword evidence="2" id="KW-1185">Reference proteome</keyword>
<name>A0A423VAW8_9PEZI</name>
<accession>A0A423VAW8</accession>
<evidence type="ECO:0000313" key="2">
    <source>
        <dbReference type="Proteomes" id="UP000283895"/>
    </source>
</evidence>
<sequence length="60" mass="7275">MEEKKTTRKVEKMANPVKTLWWETYQLWDEVLHQVGLEVEAKVKAKAKFKIGPYELERRR</sequence>
<reference evidence="1 2" key="1">
    <citation type="submission" date="2015-09" db="EMBL/GenBank/DDBJ databases">
        <title>Host preference determinants of Valsa canker pathogens revealed by comparative genomics.</title>
        <authorList>
            <person name="Yin Z."/>
            <person name="Huang L."/>
        </authorList>
    </citation>
    <scope>NUCLEOTIDE SEQUENCE [LARGE SCALE GENOMIC DNA]</scope>
    <source>
        <strain evidence="1 2">03-1</strain>
    </source>
</reference>
<gene>
    <name evidence="1" type="ORF">VMCG_10680</name>
</gene>